<dbReference type="EMBL" id="AAJCQY010000028">
    <property type="protein sequence ID" value="ECK6669344.1"/>
    <property type="molecule type" value="Genomic_DNA"/>
</dbReference>
<sequence>IDPARNINEINNLRIINDIIVDADKYPVTSETRIIHADGMIVTPGLIDYHAHVFYDATEGGVRPDMYMPPNGVTTVVDAGSAGTANFDAFYRTVICASKVRIKAFLTVSPPGQTWSQENYDPDNIDENKIHALFRQYRNVLQGLKLKVQTEDIAEYGLKPLTESLRIANDLRCPVAIHSTHPVVPMKELVSLLRRGDIIAHAFHGKGSTILTDEGAVLAEVRQARERGVIFDAANGRSHFSMNTARRAIANGFLPDIISSDLSTITKLAWPVYALPWILSKYLALGVALTDVINACTHTPAVLMGMAAEIGTLAPGAFADIAIFKLKNRHVEFADIHGETLTGTHVLVPQMTIKSGEILFRQIDFGARPNGVEK</sequence>
<dbReference type="AlphaFoldDB" id="A0A5Z3Y5J5"/>
<evidence type="ECO:0000313" key="3">
    <source>
        <dbReference type="EMBL" id="ECK6669344.1"/>
    </source>
</evidence>
<dbReference type="InterPro" id="IPR006680">
    <property type="entry name" value="Amidohydro-rel"/>
</dbReference>
<feature type="domain" description="Amidohydrolase-related" evidence="1">
    <location>
        <begin position="41"/>
        <end position="357"/>
    </location>
</feature>
<dbReference type="EMBL" id="AAHBCK010000010">
    <property type="protein sequence ID" value="EBU1512670.1"/>
    <property type="molecule type" value="Genomic_DNA"/>
</dbReference>
<protein>
    <submittedName>
        <fullName evidence="3">Metallo-dependent hydrolase</fullName>
    </submittedName>
</protein>
<dbReference type="Pfam" id="PF01979">
    <property type="entry name" value="Amidohydro_1"/>
    <property type="match status" value="1"/>
</dbReference>
<proteinExistence type="predicted"/>
<dbReference type="InterPro" id="IPR020043">
    <property type="entry name" value="Deacetylase_Atu3266-like"/>
</dbReference>
<dbReference type="Gene3D" id="3.20.20.140">
    <property type="entry name" value="Metal-dependent hydrolases"/>
    <property type="match status" value="1"/>
</dbReference>
<dbReference type="Gene3D" id="2.30.40.10">
    <property type="entry name" value="Urease, subunit C, domain 1"/>
    <property type="match status" value="1"/>
</dbReference>
<accession>A0A5Z3Y5J5</accession>
<dbReference type="PANTHER" id="PTHR42717:SF1">
    <property type="entry name" value="IMIDAZOLONEPROPIONASE AND RELATED AMIDOHYDROLASES"/>
    <property type="match status" value="1"/>
</dbReference>
<dbReference type="GO" id="GO:0019213">
    <property type="term" value="F:deacetylase activity"/>
    <property type="evidence" value="ECO:0007669"/>
    <property type="project" value="InterPro"/>
</dbReference>
<dbReference type="PANTHER" id="PTHR42717">
    <property type="entry name" value="DIHYDROOROTASE-RELATED"/>
    <property type="match status" value="1"/>
</dbReference>
<feature type="non-terminal residue" evidence="3">
    <location>
        <position position="1"/>
    </location>
</feature>
<dbReference type="SUPFAM" id="SSF51338">
    <property type="entry name" value="Composite domain of metallo-dependent hydrolases"/>
    <property type="match status" value="1"/>
</dbReference>
<organism evidence="3">
    <name type="scientific">Salmonella enterica</name>
    <name type="common">Salmonella choleraesuis</name>
    <dbReference type="NCBI Taxonomy" id="28901"/>
    <lineage>
        <taxon>Bacteria</taxon>
        <taxon>Pseudomonadati</taxon>
        <taxon>Pseudomonadota</taxon>
        <taxon>Gammaproteobacteria</taxon>
        <taxon>Enterobacterales</taxon>
        <taxon>Enterobacteriaceae</taxon>
        <taxon>Salmonella</taxon>
    </lineage>
</organism>
<keyword evidence="3" id="KW-0378">Hydrolase</keyword>
<dbReference type="NCBIfam" id="NF009060">
    <property type="entry name" value="PRK12394.1"/>
    <property type="match status" value="1"/>
</dbReference>
<dbReference type="InterPro" id="IPR032466">
    <property type="entry name" value="Metal_Hydrolase"/>
</dbReference>
<dbReference type="InterPro" id="IPR011059">
    <property type="entry name" value="Metal-dep_hydrolase_composite"/>
</dbReference>
<gene>
    <name evidence="2" type="ORF">CS710_05245</name>
    <name evidence="3" type="ORF">FSC97_09300</name>
</gene>
<dbReference type="CDD" id="cd01307">
    <property type="entry name" value="Met_dep_hydrolase_B"/>
    <property type="match status" value="1"/>
</dbReference>
<name>A0A5Z3Y5J5_SALER</name>
<comment type="caution">
    <text evidence="3">The sequence shown here is derived from an EMBL/GenBank/DDBJ whole genome shotgun (WGS) entry which is preliminary data.</text>
</comment>
<evidence type="ECO:0000313" key="2">
    <source>
        <dbReference type="EMBL" id="EBU1512670.1"/>
    </source>
</evidence>
<dbReference type="GO" id="GO:0016810">
    <property type="term" value="F:hydrolase activity, acting on carbon-nitrogen (but not peptide) bonds"/>
    <property type="evidence" value="ECO:0007669"/>
    <property type="project" value="InterPro"/>
</dbReference>
<reference evidence="3" key="1">
    <citation type="submission" date="2019-08" db="EMBL/GenBank/DDBJ databases">
        <authorList>
            <consortium name="PulseNet: The National Subtyping Network for Foodborne Disease Surveillance"/>
            <person name="Tarr C.L."/>
            <person name="Trees E."/>
            <person name="Katz L.S."/>
            <person name="Carleton-Romer H.A."/>
            <person name="Stroika S."/>
            <person name="Kucerova Z."/>
            <person name="Roache K.F."/>
            <person name="Sabol A.L."/>
            <person name="Besser J."/>
            <person name="Gerner-Smidt P."/>
        </authorList>
    </citation>
    <scope>NUCLEOTIDE SEQUENCE</scope>
    <source>
        <strain evidence="2">PNUSAS026216</strain>
        <strain evidence="3">PNUSAS086679</strain>
    </source>
</reference>
<dbReference type="SUPFAM" id="SSF51556">
    <property type="entry name" value="Metallo-dependent hydrolases"/>
    <property type="match status" value="1"/>
</dbReference>
<evidence type="ECO:0000259" key="1">
    <source>
        <dbReference type="Pfam" id="PF01979"/>
    </source>
</evidence>